<protein>
    <submittedName>
        <fullName evidence="1">Uncharacterized protein</fullName>
    </submittedName>
</protein>
<evidence type="ECO:0000313" key="1">
    <source>
        <dbReference type="EnsemblMetazoa" id="XP_014248241.1"/>
    </source>
</evidence>
<name>A0A8I6RRJ1_CIMLE</name>
<keyword evidence="2" id="KW-1185">Reference proteome</keyword>
<organism evidence="1 2">
    <name type="scientific">Cimex lectularius</name>
    <name type="common">Bed bug</name>
    <name type="synonym">Acanthia lectularia</name>
    <dbReference type="NCBI Taxonomy" id="79782"/>
    <lineage>
        <taxon>Eukaryota</taxon>
        <taxon>Metazoa</taxon>
        <taxon>Ecdysozoa</taxon>
        <taxon>Arthropoda</taxon>
        <taxon>Hexapoda</taxon>
        <taxon>Insecta</taxon>
        <taxon>Pterygota</taxon>
        <taxon>Neoptera</taxon>
        <taxon>Paraneoptera</taxon>
        <taxon>Hemiptera</taxon>
        <taxon>Heteroptera</taxon>
        <taxon>Panheteroptera</taxon>
        <taxon>Cimicomorpha</taxon>
        <taxon>Cimicidae</taxon>
        <taxon>Cimex</taxon>
    </lineage>
</organism>
<dbReference type="AlphaFoldDB" id="A0A8I6RRJ1"/>
<dbReference type="KEGG" id="clec:106665937"/>
<evidence type="ECO:0000313" key="2">
    <source>
        <dbReference type="Proteomes" id="UP000494040"/>
    </source>
</evidence>
<proteinExistence type="predicted"/>
<dbReference type="RefSeq" id="XP_014248241.1">
    <property type="nucleotide sequence ID" value="XM_014392755.2"/>
</dbReference>
<reference evidence="1" key="1">
    <citation type="submission" date="2022-01" db="UniProtKB">
        <authorList>
            <consortium name="EnsemblMetazoa"/>
        </authorList>
    </citation>
    <scope>IDENTIFICATION</scope>
</reference>
<dbReference type="OrthoDB" id="6629218at2759"/>
<sequence length="612" mass="70406">MFGLQLAKTSPVFNRSDFLVSNQQIVRNSHTGLDRFEPAQLSWQWSVKNSPDVQQCSANSLKPKQCPKKRFFPRFRKVYVRKDITSCDEEVPEKKPMTWKEYFSFLLPDEITMKPPLVMCRKMYEMRKQKCEEDWKKCGLCNPTEWHGQGVMHSICLTLPEPTDTPELRYCPPPEHIKPRCAVAKSADCPSSSSKETMSFFESFEYKVPFSSFKGGPNPPTAKQYIIKCNMKCAALPEVHEKSAKLQCKTYGQFKGVEYPKNMFTRFMSVDLPGGTLRPVVVSDPKPQREIKKGLCSRMILPEVRSSKRYHTTSIQLERNDCKQKSEMLIQSKNPISIMDHPEATMHLQPNRSALSVDILAKRAGVDLKTTRLKKILNKSKKTPTGNILLRKFNRENKQKPQEEPDKEPDKVKRVLDKKGESVKLVPKTPLERLMLIQDVKKKKRLRGADTCVKNEKSLNQSIEFFPYPVRKYHTKQYREEYNRPVLKLIQKGPGKNSENMMRSVSKNGRITFKTQLPAMVKYKSTLRKRLVDAGFYENKKPVKKPVELDCDKVADQTVKEVPVEVKPGGENKTYSIQETLRESCLMAKKKGVISGIASFFQIACGKKVQEM</sequence>
<dbReference type="EnsemblMetazoa" id="XM_014392755.2">
    <property type="protein sequence ID" value="XP_014248241.1"/>
    <property type="gene ID" value="LOC106665937"/>
</dbReference>
<dbReference type="Proteomes" id="UP000494040">
    <property type="component" value="Unassembled WGS sequence"/>
</dbReference>
<dbReference type="GeneID" id="106665937"/>
<accession>A0A8I6RRJ1</accession>